<dbReference type="AlphaFoldDB" id="A0A7L5E5G9"/>
<accession>A0A7L5E5G9</accession>
<feature type="transmembrane region" description="Helical" evidence="1">
    <location>
        <begin position="373"/>
        <end position="393"/>
    </location>
</feature>
<dbReference type="EMBL" id="CP051682">
    <property type="protein sequence ID" value="QJD98251.1"/>
    <property type="molecule type" value="Genomic_DNA"/>
</dbReference>
<dbReference type="KEGG" id="mrob:HH214_00245"/>
<evidence type="ECO:0000256" key="1">
    <source>
        <dbReference type="SAM" id="Phobius"/>
    </source>
</evidence>
<feature type="transmembrane region" description="Helical" evidence="1">
    <location>
        <begin position="121"/>
        <end position="138"/>
    </location>
</feature>
<feature type="transmembrane region" description="Helical" evidence="1">
    <location>
        <begin position="30"/>
        <end position="48"/>
    </location>
</feature>
<keyword evidence="1" id="KW-0472">Membrane</keyword>
<keyword evidence="3" id="KW-1185">Reference proteome</keyword>
<keyword evidence="1" id="KW-1133">Transmembrane helix</keyword>
<feature type="transmembrane region" description="Helical" evidence="1">
    <location>
        <begin position="6"/>
        <end position="23"/>
    </location>
</feature>
<evidence type="ECO:0000313" key="2">
    <source>
        <dbReference type="EMBL" id="QJD98251.1"/>
    </source>
</evidence>
<feature type="transmembrane region" description="Helical" evidence="1">
    <location>
        <begin position="211"/>
        <end position="228"/>
    </location>
</feature>
<reference evidence="2 3" key="1">
    <citation type="submission" date="2020-04" db="EMBL/GenBank/DDBJ databases">
        <title>Genome sequencing of novel species.</title>
        <authorList>
            <person name="Heo J."/>
            <person name="Kim S.-J."/>
            <person name="Kim J.-S."/>
            <person name="Hong S.-B."/>
            <person name="Kwon S.-W."/>
        </authorList>
    </citation>
    <scope>NUCLEOTIDE SEQUENCE [LARGE SCALE GENOMIC DNA]</scope>
    <source>
        <strain evidence="2 3">F39-2</strain>
    </source>
</reference>
<feature type="transmembrane region" description="Helical" evidence="1">
    <location>
        <begin position="316"/>
        <end position="336"/>
    </location>
</feature>
<name>A0A7L5E5G9_9SPHI</name>
<proteinExistence type="predicted"/>
<organism evidence="2 3">
    <name type="scientific">Mucilaginibacter robiniae</name>
    <dbReference type="NCBI Taxonomy" id="2728022"/>
    <lineage>
        <taxon>Bacteria</taxon>
        <taxon>Pseudomonadati</taxon>
        <taxon>Bacteroidota</taxon>
        <taxon>Sphingobacteriia</taxon>
        <taxon>Sphingobacteriales</taxon>
        <taxon>Sphingobacteriaceae</taxon>
        <taxon>Mucilaginibacter</taxon>
    </lineage>
</organism>
<keyword evidence="1" id="KW-0812">Transmembrane</keyword>
<sequence>MSTRQLFKTAPFFILLIAVNSIVDYSSLPLHNITIWWIIQLITLLMFWRFKSILETTINNYDMRVVKWYLLWNVICIIRGLFVAETYWDWKGFTSASLGILVPIVAFSASCLPLWQSIIKFFLKFGLPLFLLLSFAISKDAYGFFLVPVTFLLFFLPVIPFKGKIIITFFAIWVMFADVTARSNVIKFGVPFVLLLVYWTRNIVPVKILEVCRIVLIVTPIILFSLAVTDTFNVFKINEYVSGDYTKSKVNADGEVVDESLTTDTRTFLYEEVLGTAKKYNTWIIGRSPARGNETVWFADLAEITGRKERLWNEAAILNVFMWTGIVGVALYLLVFNRASYMAINHSNNIYSKMLGLFMAFRWGYAWVEDGNFFNITTVFLWFMLGICLTTSFRSMTDEEVKNWIGEIFGKRNIKEELEELEMQLNA</sequence>
<feature type="transmembrane region" description="Helical" evidence="1">
    <location>
        <begin position="181"/>
        <end position="199"/>
    </location>
</feature>
<feature type="transmembrane region" description="Helical" evidence="1">
    <location>
        <begin position="95"/>
        <end position="115"/>
    </location>
</feature>
<gene>
    <name evidence="2" type="ORF">HH214_00245</name>
</gene>
<evidence type="ECO:0000313" key="3">
    <source>
        <dbReference type="Proteomes" id="UP000503278"/>
    </source>
</evidence>
<evidence type="ECO:0008006" key="4">
    <source>
        <dbReference type="Google" id="ProtNLM"/>
    </source>
</evidence>
<feature type="transmembrane region" description="Helical" evidence="1">
    <location>
        <begin position="145"/>
        <end position="175"/>
    </location>
</feature>
<dbReference type="Proteomes" id="UP000503278">
    <property type="component" value="Chromosome"/>
</dbReference>
<protein>
    <recommendedName>
        <fullName evidence="4">O-antigen ligase domain-containing protein</fullName>
    </recommendedName>
</protein>
<feature type="transmembrane region" description="Helical" evidence="1">
    <location>
        <begin position="68"/>
        <end position="88"/>
    </location>
</feature>